<organism evidence="1 2">
    <name type="scientific">Stichopus japonicus</name>
    <name type="common">Sea cucumber</name>
    <dbReference type="NCBI Taxonomy" id="307972"/>
    <lineage>
        <taxon>Eukaryota</taxon>
        <taxon>Metazoa</taxon>
        <taxon>Echinodermata</taxon>
        <taxon>Eleutherozoa</taxon>
        <taxon>Echinozoa</taxon>
        <taxon>Holothuroidea</taxon>
        <taxon>Aspidochirotacea</taxon>
        <taxon>Aspidochirotida</taxon>
        <taxon>Stichopodidae</taxon>
        <taxon>Apostichopus</taxon>
    </lineage>
</organism>
<dbReference type="Proteomes" id="UP000230750">
    <property type="component" value="Unassembled WGS sequence"/>
</dbReference>
<evidence type="ECO:0000313" key="2">
    <source>
        <dbReference type="Proteomes" id="UP000230750"/>
    </source>
</evidence>
<accession>A0A2G8LLY9</accession>
<dbReference type="AlphaFoldDB" id="A0A2G8LLY9"/>
<reference evidence="1 2" key="1">
    <citation type="journal article" date="2017" name="PLoS Biol.">
        <title>The sea cucumber genome provides insights into morphological evolution and visceral regeneration.</title>
        <authorList>
            <person name="Zhang X."/>
            <person name="Sun L."/>
            <person name="Yuan J."/>
            <person name="Sun Y."/>
            <person name="Gao Y."/>
            <person name="Zhang L."/>
            <person name="Li S."/>
            <person name="Dai H."/>
            <person name="Hamel J.F."/>
            <person name="Liu C."/>
            <person name="Yu Y."/>
            <person name="Liu S."/>
            <person name="Lin W."/>
            <person name="Guo K."/>
            <person name="Jin S."/>
            <person name="Xu P."/>
            <person name="Storey K.B."/>
            <person name="Huan P."/>
            <person name="Zhang T."/>
            <person name="Zhou Y."/>
            <person name="Zhang J."/>
            <person name="Lin C."/>
            <person name="Li X."/>
            <person name="Xing L."/>
            <person name="Huo D."/>
            <person name="Sun M."/>
            <person name="Wang L."/>
            <person name="Mercier A."/>
            <person name="Li F."/>
            <person name="Yang H."/>
            <person name="Xiang J."/>
        </authorList>
    </citation>
    <scope>NUCLEOTIDE SEQUENCE [LARGE SCALE GENOMIC DNA]</scope>
    <source>
        <strain evidence="1">Shaxun</strain>
        <tissue evidence="1">Muscle</tissue>
    </source>
</reference>
<sequence length="492" mass="55374">MEGDNYGIYSPSKEAKPNLLEGNDDSIKLHNTSKVVVHSLQGLCVNTHDKSYLTTPGGTLAYLTLENYDIPNDSEISVTWNFFDLKSEQLFLSLCTYGHTNLLQDVPIPTSSTIWEGIKYMSKVKHTWYMNKSYEGDPSQVRLAENPIRVLEAIAQQLNQDKPVHDVKREIRSFIDAFGSHVSMGPFATGGRSVTKVSISNFQSNDKQNVWRLLENEFESFKAEDVEVFFTDEKGHLVPFQRTSVRDETAKFEKQLCLFGGSKPFTDVNQWRRDLATSSLVISEELTESNLLPVWEILKKSKHDFTEYLEAICDLLQDVWSKSQEVTEGLRLISSTTKGLLPAMVLPQTNVAPSLSRFAEDSSNVFANTVSSYPKIVKLSNLKQGIWNATTLRKSTWKVDDFTGNAVMWQFVKTIFSLDCRGRRCLKMPTLASQPVSIKHKLTVVISLTCSIVAIVSIRYNMNYQCNGCNTCHTTLLRPLSSTGVTLENGSV</sequence>
<dbReference type="EMBL" id="MRZV01000037">
    <property type="protein sequence ID" value="PIK61263.1"/>
    <property type="molecule type" value="Genomic_DNA"/>
</dbReference>
<comment type="caution">
    <text evidence="1">The sequence shown here is derived from an EMBL/GenBank/DDBJ whole genome shotgun (WGS) entry which is preliminary data.</text>
</comment>
<evidence type="ECO:0000313" key="1">
    <source>
        <dbReference type="EMBL" id="PIK61263.1"/>
    </source>
</evidence>
<gene>
    <name evidence="1" type="ORF">BSL78_01822</name>
</gene>
<name>A0A2G8LLY9_STIJA</name>
<keyword evidence="2" id="KW-1185">Reference proteome</keyword>
<protein>
    <submittedName>
        <fullName evidence="1">Putative interferon-induced very large GTPase 1-like</fullName>
    </submittedName>
</protein>
<proteinExistence type="predicted"/>